<dbReference type="EMBL" id="LZZM01000203">
    <property type="protein sequence ID" value="OOM74128.1"/>
    <property type="molecule type" value="Genomic_DNA"/>
</dbReference>
<dbReference type="CDD" id="cd06225">
    <property type="entry name" value="HAMP"/>
    <property type="match status" value="2"/>
</dbReference>
<dbReference type="PROSITE" id="PS50111">
    <property type="entry name" value="CHEMOTAXIS_TRANSDUC_2"/>
    <property type="match status" value="1"/>
</dbReference>
<protein>
    <submittedName>
        <fullName evidence="7">Methyl-accepting chemotaxis protein IV</fullName>
    </submittedName>
</protein>
<evidence type="ECO:0000313" key="7">
    <source>
        <dbReference type="EMBL" id="OOM74128.1"/>
    </source>
</evidence>
<dbReference type="AlphaFoldDB" id="A0A1S8T8V9"/>
<dbReference type="InterPro" id="IPR051310">
    <property type="entry name" value="MCP_chemotaxis"/>
</dbReference>
<dbReference type="STRING" id="29367.CLPUN_41020"/>
<keyword evidence="3" id="KW-0807">Transducer</keyword>
<dbReference type="InterPro" id="IPR004089">
    <property type="entry name" value="MCPsignal_dom"/>
</dbReference>
<feature type="domain" description="HAMP" evidence="6">
    <location>
        <begin position="213"/>
        <end position="265"/>
    </location>
</feature>
<evidence type="ECO:0000313" key="8">
    <source>
        <dbReference type="Proteomes" id="UP000190890"/>
    </source>
</evidence>
<feature type="domain" description="HAMP" evidence="6">
    <location>
        <begin position="435"/>
        <end position="487"/>
    </location>
</feature>
<dbReference type="SUPFAM" id="SSF158472">
    <property type="entry name" value="HAMP domain-like"/>
    <property type="match status" value="1"/>
</dbReference>
<dbReference type="SUPFAM" id="SSF58104">
    <property type="entry name" value="Methyl-accepting chemotaxis protein (MCP) signaling domain"/>
    <property type="match status" value="1"/>
</dbReference>
<dbReference type="CDD" id="cd11386">
    <property type="entry name" value="MCP_signal"/>
    <property type="match status" value="1"/>
</dbReference>
<dbReference type="Proteomes" id="UP000190890">
    <property type="component" value="Unassembled WGS sequence"/>
</dbReference>
<dbReference type="SMART" id="SM00283">
    <property type="entry name" value="MA"/>
    <property type="match status" value="1"/>
</dbReference>
<feature type="transmembrane region" description="Helical" evidence="4">
    <location>
        <begin position="12"/>
        <end position="33"/>
    </location>
</feature>
<feature type="domain" description="HAMP" evidence="6">
    <location>
        <begin position="344"/>
        <end position="396"/>
    </location>
</feature>
<dbReference type="Pfam" id="PF00672">
    <property type="entry name" value="HAMP"/>
    <property type="match status" value="1"/>
</dbReference>
<reference evidence="7 8" key="1">
    <citation type="submission" date="2016-05" db="EMBL/GenBank/DDBJ databases">
        <title>Microbial solvent formation.</title>
        <authorList>
            <person name="Poehlein A."/>
            <person name="Montoya Solano J.D."/>
            <person name="Flitsch S."/>
            <person name="Krabben P."/>
            <person name="Duerre P."/>
            <person name="Daniel R."/>
        </authorList>
    </citation>
    <scope>NUCLEOTIDE SEQUENCE [LARGE SCALE GENOMIC DNA]</scope>
    <source>
        <strain evidence="7 8">DSM 2619</strain>
    </source>
</reference>
<dbReference type="RefSeq" id="WP_077849064.1">
    <property type="nucleotide sequence ID" value="NZ_LZZM01000203.1"/>
</dbReference>
<evidence type="ECO:0000256" key="1">
    <source>
        <dbReference type="ARBA" id="ARBA00022500"/>
    </source>
</evidence>
<dbReference type="PROSITE" id="PS50885">
    <property type="entry name" value="HAMP"/>
    <property type="match status" value="3"/>
</dbReference>
<evidence type="ECO:0000256" key="2">
    <source>
        <dbReference type="ARBA" id="ARBA00029447"/>
    </source>
</evidence>
<gene>
    <name evidence="7" type="primary">tap_4</name>
    <name evidence="7" type="ORF">CLPUN_41020</name>
</gene>
<dbReference type="PANTHER" id="PTHR43531">
    <property type="entry name" value="PROTEIN ICFG"/>
    <property type="match status" value="1"/>
</dbReference>
<keyword evidence="4" id="KW-0812">Transmembrane</keyword>
<evidence type="ECO:0000256" key="4">
    <source>
        <dbReference type="SAM" id="Phobius"/>
    </source>
</evidence>
<dbReference type="PANTHER" id="PTHR43531:SF11">
    <property type="entry name" value="METHYL-ACCEPTING CHEMOTAXIS PROTEIN 3"/>
    <property type="match status" value="1"/>
</dbReference>
<keyword evidence="1" id="KW-0145">Chemotaxis</keyword>
<dbReference type="InterPro" id="IPR047347">
    <property type="entry name" value="YvaQ-like_sensor"/>
</dbReference>
<organism evidence="7 8">
    <name type="scientific">Clostridium puniceum</name>
    <dbReference type="NCBI Taxonomy" id="29367"/>
    <lineage>
        <taxon>Bacteria</taxon>
        <taxon>Bacillati</taxon>
        <taxon>Bacillota</taxon>
        <taxon>Clostridia</taxon>
        <taxon>Eubacteriales</taxon>
        <taxon>Clostridiaceae</taxon>
        <taxon>Clostridium</taxon>
    </lineage>
</organism>
<evidence type="ECO:0000259" key="6">
    <source>
        <dbReference type="PROSITE" id="PS50885"/>
    </source>
</evidence>
<comment type="caution">
    <text evidence="7">The sequence shown here is derived from an EMBL/GenBank/DDBJ whole genome shotgun (WGS) entry which is preliminary data.</text>
</comment>
<dbReference type="Gene3D" id="1.10.8.500">
    <property type="entry name" value="HAMP domain in histidine kinase"/>
    <property type="match status" value="1"/>
</dbReference>
<dbReference type="GO" id="GO:0005886">
    <property type="term" value="C:plasma membrane"/>
    <property type="evidence" value="ECO:0007669"/>
    <property type="project" value="TreeGrafter"/>
</dbReference>
<dbReference type="InterPro" id="IPR003660">
    <property type="entry name" value="HAMP_dom"/>
</dbReference>
<feature type="domain" description="Methyl-accepting transducer" evidence="5">
    <location>
        <begin position="537"/>
        <end position="766"/>
    </location>
</feature>
<dbReference type="Pfam" id="PF00015">
    <property type="entry name" value="MCPsignal"/>
    <property type="match status" value="1"/>
</dbReference>
<dbReference type="GO" id="GO:0004888">
    <property type="term" value="F:transmembrane signaling receptor activity"/>
    <property type="evidence" value="ECO:0007669"/>
    <property type="project" value="TreeGrafter"/>
</dbReference>
<name>A0A1S8T8V9_9CLOT</name>
<dbReference type="FunFam" id="1.10.287.950:FF:000001">
    <property type="entry name" value="Methyl-accepting chemotaxis sensory transducer"/>
    <property type="match status" value="1"/>
</dbReference>
<comment type="similarity">
    <text evidence="2">Belongs to the methyl-accepting chemotaxis (MCP) protein family.</text>
</comment>
<keyword evidence="4" id="KW-1133">Transmembrane helix</keyword>
<dbReference type="InterPro" id="IPR024478">
    <property type="entry name" value="HlyB_4HB_MCP"/>
</dbReference>
<keyword evidence="8" id="KW-1185">Reference proteome</keyword>
<dbReference type="CDD" id="cd19411">
    <property type="entry name" value="MCP2201-like_sensor"/>
    <property type="match status" value="1"/>
</dbReference>
<evidence type="ECO:0000256" key="3">
    <source>
        <dbReference type="PROSITE-ProRule" id="PRU00284"/>
    </source>
</evidence>
<dbReference type="Gene3D" id="1.10.287.950">
    <property type="entry name" value="Methyl-accepting chemotaxis protein"/>
    <property type="match status" value="1"/>
</dbReference>
<dbReference type="Gene3D" id="1.20.120.1530">
    <property type="match status" value="1"/>
</dbReference>
<dbReference type="Pfam" id="PF18947">
    <property type="entry name" value="HAMP_2"/>
    <property type="match status" value="2"/>
</dbReference>
<keyword evidence="4" id="KW-0472">Membrane</keyword>
<dbReference type="GO" id="GO:0006935">
    <property type="term" value="P:chemotaxis"/>
    <property type="evidence" value="ECO:0007669"/>
    <property type="project" value="UniProtKB-KW"/>
</dbReference>
<dbReference type="GO" id="GO:0007165">
    <property type="term" value="P:signal transduction"/>
    <property type="evidence" value="ECO:0007669"/>
    <property type="project" value="UniProtKB-KW"/>
</dbReference>
<sequence length="832" mass="90678">MNFFENLKIRSKIILSFSLIVILTGVIGSIGIINIHRINVLGTELYEVNTEPIVLLNIVQVNIQKNRVALRNMIIDNDINKKKESKNIITQNDKEIEKAMEEFKSTIKAQNVTDQYSKLKISIDEYTPVRDKVTDLMDQNRNDEAISLMEGEGSKIAKTIDDTISELVLLKESQASDKSEANSQTADSAIISMLAIIFIGIILSIVLVLIISGMISRPIQRVVSMIQEMGKGHLGERLNMKTKDEVGQMANAMDAFANDLQISVIEVMNKISEGDVSVNISLKDEKDEISPALKKTVETIRELNKGINKLIKETTEGKLDVRGNGDLYSGEWREIVVGINGLIDALVAPINITAEYIDRISKGDIPEKITDTYKGDFNEIKNNLNNCIDNIKALVIDANILSKAAAEGRLDTRADITKHNGDFKKIVGGINELIEAMVIPIQEVTSVMSQISRGNLEVPINGEYKGEFGVLANAVNNTEEYLKDVVGEISEIIGEISQGNLVLENVKEFNGNFKSISTSLNTIITSLNSVLSDINAASDQVYTGANQVSYGSQGLSQGATEQASAIEELTSSITEVAAQTRENATNANEAKNLALNVKENAEGGNNHMNQMLKSMSEINESSDNISKIIKVIDEIAFQTNILALNAAVEAARAGQHGKGFAVVAEEVRNLAARSANAAKETTDLIEGSIKKAEKGTEIANNTAKALDEIVDGVSKAAKLVAEIAASSDEQATGISQINLGIEQVSQVVQTNSATAEESAATSKELSTQAELLKGMVSNFKLKNNKNMKLNNESENYKNRQYYTNENNISFKEVAATSSKLKIALSDTEFDKY</sequence>
<dbReference type="SMART" id="SM00304">
    <property type="entry name" value="HAMP"/>
    <property type="match status" value="3"/>
</dbReference>
<accession>A0A1S8T8V9</accession>
<evidence type="ECO:0000259" key="5">
    <source>
        <dbReference type="PROSITE" id="PS50111"/>
    </source>
</evidence>
<dbReference type="Gene3D" id="6.10.340.10">
    <property type="match status" value="1"/>
</dbReference>
<proteinExistence type="inferred from homology"/>
<feature type="transmembrane region" description="Helical" evidence="4">
    <location>
        <begin position="189"/>
        <end position="211"/>
    </location>
</feature>
<dbReference type="OrthoDB" id="9814363at2"/>
<dbReference type="Pfam" id="PF12729">
    <property type="entry name" value="4HB_MCP_1"/>
    <property type="match status" value="1"/>
</dbReference>